<dbReference type="AlphaFoldDB" id="A0A3L6FE90"/>
<evidence type="ECO:0000256" key="1">
    <source>
        <dbReference type="SAM" id="MobiDB-lite"/>
    </source>
</evidence>
<name>A0A3L6FE90_MAIZE</name>
<feature type="domain" description="A-kinase anchor protein 7-like phosphoesterase" evidence="2">
    <location>
        <begin position="175"/>
        <end position="419"/>
    </location>
</feature>
<dbReference type="Proteomes" id="UP000251960">
    <property type="component" value="Chromosome 3"/>
</dbReference>
<dbReference type="PANTHER" id="PTHR13360:SF1">
    <property type="entry name" value="ACTIVATING SIGNAL COINTEGRATOR 1 COMPLEX SUBUNIT 1"/>
    <property type="match status" value="1"/>
</dbReference>
<dbReference type="EMBL" id="NCVQ01000004">
    <property type="protein sequence ID" value="PWZ31501.1"/>
    <property type="molecule type" value="Genomic_DNA"/>
</dbReference>
<dbReference type="Pfam" id="PF10469">
    <property type="entry name" value="AKAP7_NLS"/>
    <property type="match status" value="1"/>
</dbReference>
<evidence type="ECO:0000313" key="3">
    <source>
        <dbReference type="EMBL" id="PWZ31501.1"/>
    </source>
</evidence>
<dbReference type="InterPro" id="IPR019510">
    <property type="entry name" value="AKAP7-like_phosphoesterase"/>
</dbReference>
<dbReference type="PANTHER" id="PTHR13360">
    <property type="entry name" value="ACTIVATING SIGNAL COINTEGRATOR 1 COMPLEX SUBUNIT 1"/>
    <property type="match status" value="1"/>
</dbReference>
<dbReference type="InterPro" id="IPR009097">
    <property type="entry name" value="Cyclic_Pdiesterase"/>
</dbReference>
<evidence type="ECO:0000259" key="2">
    <source>
        <dbReference type="Pfam" id="PF10469"/>
    </source>
</evidence>
<organism evidence="3 4">
    <name type="scientific">Zea mays</name>
    <name type="common">Maize</name>
    <dbReference type="NCBI Taxonomy" id="4577"/>
    <lineage>
        <taxon>Eukaryota</taxon>
        <taxon>Viridiplantae</taxon>
        <taxon>Streptophyta</taxon>
        <taxon>Embryophyta</taxon>
        <taxon>Tracheophyta</taxon>
        <taxon>Spermatophyta</taxon>
        <taxon>Magnoliopsida</taxon>
        <taxon>Liliopsida</taxon>
        <taxon>Poales</taxon>
        <taxon>Poaceae</taxon>
        <taxon>PACMAD clade</taxon>
        <taxon>Panicoideae</taxon>
        <taxon>Andropogonodae</taxon>
        <taxon>Andropogoneae</taxon>
        <taxon>Tripsacinae</taxon>
        <taxon>Zea</taxon>
    </lineage>
</organism>
<dbReference type="InterPro" id="IPR009210">
    <property type="entry name" value="ASCC1"/>
</dbReference>
<dbReference type="Gene3D" id="3.90.1140.10">
    <property type="entry name" value="Cyclic phosphodiesterase"/>
    <property type="match status" value="1"/>
</dbReference>
<reference evidence="3 4" key="1">
    <citation type="journal article" date="2018" name="Nat. Genet.">
        <title>Extensive intraspecific gene order and gene structural variations between Mo17 and other maize genomes.</title>
        <authorList>
            <person name="Sun S."/>
            <person name="Zhou Y."/>
            <person name="Chen J."/>
            <person name="Shi J."/>
            <person name="Zhao H."/>
            <person name="Zhao H."/>
            <person name="Song W."/>
            <person name="Zhang M."/>
            <person name="Cui Y."/>
            <person name="Dong X."/>
            <person name="Liu H."/>
            <person name="Ma X."/>
            <person name="Jiao Y."/>
            <person name="Wang B."/>
            <person name="Wei X."/>
            <person name="Stein J.C."/>
            <person name="Glaubitz J.C."/>
            <person name="Lu F."/>
            <person name="Yu G."/>
            <person name="Liang C."/>
            <person name="Fengler K."/>
            <person name="Li B."/>
            <person name="Rafalski A."/>
            <person name="Schnable P.S."/>
            <person name="Ware D.H."/>
            <person name="Buckler E.S."/>
            <person name="Lai J."/>
        </authorList>
    </citation>
    <scope>NUCLEOTIDE SEQUENCE [LARGE SCALE GENOMIC DNA]</scope>
    <source>
        <strain evidence="4">cv. Missouri 17</strain>
        <tissue evidence="3">Seedling</tissue>
    </source>
</reference>
<evidence type="ECO:0000313" key="4">
    <source>
        <dbReference type="Proteomes" id="UP000251960"/>
    </source>
</evidence>
<comment type="caution">
    <text evidence="3">The sequence shown here is derived from an EMBL/GenBank/DDBJ whole genome shotgun (WGS) entry which is preliminary data.</text>
</comment>
<dbReference type="SUPFAM" id="SSF55144">
    <property type="entry name" value="LigT-like"/>
    <property type="match status" value="1"/>
</dbReference>
<protein>
    <recommendedName>
        <fullName evidence="2">A-kinase anchor protein 7-like phosphoesterase domain-containing protein</fullName>
    </recommendedName>
</protein>
<proteinExistence type="predicted"/>
<gene>
    <name evidence="3" type="ORF">Zm00014a_018048</name>
</gene>
<sequence length="426" mass="47637">MFACRSLLARASRLTRPAIPSAAGSPLRYLYQGSYCRNKLASFVMEGAQGSSNVTKHNKRQSPVERWRPVSTEAVPQHQQDDIIETSNSGSKKIIEDCIASSENLPPDGTTNIVEVTTNDASSSKNNLSFGYNSTKVIIEDNAELSGFNKDLAGSNVFRTYSSSVEAVQSRQLDYSHFISLPLALHPDLVNKLNYFQSSILGEENSDKDGSQSEGSIDEMDYDHKQAEAKMGAKGSQSDFGIDKSIFIKPETFHLTVLMLKLWNKERIDKASDVLQSVSTQVNEALENRPISIQLRGLTCMKGFPAKARVVYVPVLEVGSEGRLARACKVITDAFIKAGLVFERDVRELKLHATVMNVRHRKRSRNKRNTWTDSFDARGIFGRFGKAEWGAYPIHEIHLSQRFKFDRSGYYYCCSSIPLPAEMHTE</sequence>
<feature type="region of interest" description="Disordered" evidence="1">
    <location>
        <begin position="50"/>
        <end position="79"/>
    </location>
</feature>
<dbReference type="GO" id="GO:0006307">
    <property type="term" value="P:DNA alkylation repair"/>
    <property type="evidence" value="ECO:0007669"/>
    <property type="project" value="InterPro"/>
</dbReference>
<accession>A0A3L6FE90</accession>